<protein>
    <submittedName>
        <fullName evidence="2">DUF4440 domain-containing protein</fullName>
    </submittedName>
</protein>
<dbReference type="SUPFAM" id="SSF54427">
    <property type="entry name" value="NTF2-like"/>
    <property type="match status" value="1"/>
</dbReference>
<dbReference type="Pfam" id="PF14534">
    <property type="entry name" value="DUF4440"/>
    <property type="match status" value="1"/>
</dbReference>
<dbReference type="RefSeq" id="WP_161026663.1">
    <property type="nucleotide sequence ID" value="NZ_WWCJ01000011.1"/>
</dbReference>
<gene>
    <name evidence="2" type="ORF">GTP41_16475</name>
</gene>
<sequence>MSEILKEHEALRALEQSRLAALVAGDVEAARLLHADDFQLVTPVGMALSREQYLGAIAAGTLCYKVWEPKDIEVRLFGQGAAIRYQSELEVTFGQHHMPRATHWHTDLYEKRNGAWQIVWSHATAVRSMV</sequence>
<dbReference type="Proteomes" id="UP000448575">
    <property type="component" value="Unassembled WGS sequence"/>
</dbReference>
<dbReference type="Gene3D" id="3.10.450.50">
    <property type="match status" value="1"/>
</dbReference>
<accession>A0A6N9HK27</accession>
<reference evidence="2 3" key="1">
    <citation type="submission" date="2019-12" db="EMBL/GenBank/DDBJ databases">
        <title>Novel species isolated from a subtropical stream in China.</title>
        <authorList>
            <person name="Lu H."/>
        </authorList>
    </citation>
    <scope>NUCLEOTIDE SEQUENCE [LARGE SCALE GENOMIC DNA]</scope>
    <source>
        <strain evidence="2 3">DS3</strain>
    </source>
</reference>
<keyword evidence="3" id="KW-1185">Reference proteome</keyword>
<proteinExistence type="predicted"/>
<organism evidence="2 3">
    <name type="scientific">Pseudoduganella guangdongensis</name>
    <dbReference type="NCBI Taxonomy" id="2692179"/>
    <lineage>
        <taxon>Bacteria</taxon>
        <taxon>Pseudomonadati</taxon>
        <taxon>Pseudomonadota</taxon>
        <taxon>Betaproteobacteria</taxon>
        <taxon>Burkholderiales</taxon>
        <taxon>Oxalobacteraceae</taxon>
        <taxon>Telluria group</taxon>
        <taxon>Pseudoduganella</taxon>
    </lineage>
</organism>
<evidence type="ECO:0000259" key="1">
    <source>
        <dbReference type="Pfam" id="PF14534"/>
    </source>
</evidence>
<evidence type="ECO:0000313" key="3">
    <source>
        <dbReference type="Proteomes" id="UP000448575"/>
    </source>
</evidence>
<dbReference type="EMBL" id="WWCJ01000011">
    <property type="protein sequence ID" value="MYN03689.1"/>
    <property type="molecule type" value="Genomic_DNA"/>
</dbReference>
<name>A0A6N9HK27_9BURK</name>
<dbReference type="InterPro" id="IPR027843">
    <property type="entry name" value="DUF4440"/>
</dbReference>
<feature type="domain" description="DUF4440" evidence="1">
    <location>
        <begin position="11"/>
        <end position="118"/>
    </location>
</feature>
<evidence type="ECO:0000313" key="2">
    <source>
        <dbReference type="EMBL" id="MYN03689.1"/>
    </source>
</evidence>
<comment type="caution">
    <text evidence="2">The sequence shown here is derived from an EMBL/GenBank/DDBJ whole genome shotgun (WGS) entry which is preliminary data.</text>
</comment>
<dbReference type="InterPro" id="IPR032710">
    <property type="entry name" value="NTF2-like_dom_sf"/>
</dbReference>
<dbReference type="AlphaFoldDB" id="A0A6N9HK27"/>